<protein>
    <recommendedName>
        <fullName evidence="7">Small ribosomal subunit protein mS29</fullName>
    </recommendedName>
</protein>
<evidence type="ECO:0000313" key="9">
    <source>
        <dbReference type="Proteomes" id="UP000095085"/>
    </source>
</evidence>
<dbReference type="PIRSF" id="PIRSF036996">
    <property type="entry name" value="RSM23"/>
    <property type="match status" value="1"/>
</dbReference>
<keyword evidence="9" id="KW-1185">Reference proteome</keyword>
<evidence type="ECO:0000256" key="1">
    <source>
        <dbReference type="ARBA" id="ARBA00004173"/>
    </source>
</evidence>
<evidence type="ECO:0000256" key="7">
    <source>
        <dbReference type="ARBA" id="ARBA00035140"/>
    </source>
</evidence>
<dbReference type="GO" id="GO:0032543">
    <property type="term" value="P:mitochondrial translation"/>
    <property type="evidence" value="ECO:0007669"/>
    <property type="project" value="InterPro"/>
</dbReference>
<dbReference type="EMBL" id="KV454547">
    <property type="protein sequence ID" value="ODV64668.1"/>
    <property type="molecule type" value="Genomic_DNA"/>
</dbReference>
<dbReference type="Proteomes" id="UP000095085">
    <property type="component" value="Unassembled WGS sequence"/>
</dbReference>
<comment type="similarity">
    <text evidence="2">Belongs to the mitochondrion-specific ribosomal protein mS29 family.</text>
</comment>
<evidence type="ECO:0000256" key="5">
    <source>
        <dbReference type="ARBA" id="ARBA00023128"/>
    </source>
</evidence>
<comment type="subcellular location">
    <subcellularLocation>
        <location evidence="1">Mitochondrion</location>
    </subcellularLocation>
</comment>
<organism evidence="8 9">
    <name type="scientific">Hyphopichia burtonii NRRL Y-1933</name>
    <dbReference type="NCBI Taxonomy" id="984485"/>
    <lineage>
        <taxon>Eukaryota</taxon>
        <taxon>Fungi</taxon>
        <taxon>Dikarya</taxon>
        <taxon>Ascomycota</taxon>
        <taxon>Saccharomycotina</taxon>
        <taxon>Pichiomycetes</taxon>
        <taxon>Debaryomycetaceae</taxon>
        <taxon>Hyphopichia</taxon>
    </lineage>
</organism>
<dbReference type="RefSeq" id="XP_020073735.1">
    <property type="nucleotide sequence ID" value="XM_020222421.1"/>
</dbReference>
<dbReference type="GO" id="GO:0003735">
    <property type="term" value="F:structural constituent of ribosome"/>
    <property type="evidence" value="ECO:0007669"/>
    <property type="project" value="TreeGrafter"/>
</dbReference>
<gene>
    <name evidence="8" type="ORF">HYPBUDRAFT_159085</name>
</gene>
<reference evidence="9" key="1">
    <citation type="submission" date="2016-05" db="EMBL/GenBank/DDBJ databases">
        <title>Comparative genomics of biotechnologically important yeasts.</title>
        <authorList>
            <consortium name="DOE Joint Genome Institute"/>
            <person name="Riley R."/>
            <person name="Haridas S."/>
            <person name="Wolfe K.H."/>
            <person name="Lopes M.R."/>
            <person name="Hittinger C.T."/>
            <person name="Goker M."/>
            <person name="Salamov A."/>
            <person name="Wisecaver J."/>
            <person name="Long T.M."/>
            <person name="Aerts A.L."/>
            <person name="Barry K."/>
            <person name="Choi C."/>
            <person name="Clum A."/>
            <person name="Coughlan A.Y."/>
            <person name="Deshpande S."/>
            <person name="Douglass A.P."/>
            <person name="Hanson S.J."/>
            <person name="Klenk H.-P."/>
            <person name="Labutti K."/>
            <person name="Lapidus A."/>
            <person name="Lindquist E."/>
            <person name="Lipzen A."/>
            <person name="Meier-Kolthoff J.P."/>
            <person name="Ohm R.A."/>
            <person name="Otillar R.P."/>
            <person name="Pangilinan J."/>
            <person name="Peng Y."/>
            <person name="Rokas A."/>
            <person name="Rosa C.A."/>
            <person name="Scheuner C."/>
            <person name="Sibirny A.A."/>
            <person name="Slot J.C."/>
            <person name="Stielow J.B."/>
            <person name="Sun H."/>
            <person name="Kurtzman C.P."/>
            <person name="Blackwell M."/>
            <person name="Grigoriev I.V."/>
            <person name="Jeffries T.W."/>
        </authorList>
    </citation>
    <scope>NUCLEOTIDE SEQUENCE [LARGE SCALE GENOMIC DNA]</scope>
    <source>
        <strain evidence="9">NRRL Y-1933</strain>
    </source>
</reference>
<dbReference type="OrthoDB" id="274828at2759"/>
<evidence type="ECO:0000256" key="6">
    <source>
        <dbReference type="ARBA" id="ARBA00023274"/>
    </source>
</evidence>
<evidence type="ECO:0000313" key="8">
    <source>
        <dbReference type="EMBL" id="ODV64668.1"/>
    </source>
</evidence>
<dbReference type="GeneID" id="30996970"/>
<keyword evidence="6" id="KW-0687">Ribonucleoprotein</keyword>
<evidence type="ECO:0000256" key="3">
    <source>
        <dbReference type="ARBA" id="ARBA00022946"/>
    </source>
</evidence>
<accession>A0A1E4RBP6</accession>
<keyword evidence="4" id="KW-0689">Ribosomal protein</keyword>
<dbReference type="AlphaFoldDB" id="A0A1E4RBP6"/>
<dbReference type="GO" id="GO:0005763">
    <property type="term" value="C:mitochondrial small ribosomal subunit"/>
    <property type="evidence" value="ECO:0007669"/>
    <property type="project" value="InterPro"/>
</dbReference>
<sequence length="423" mass="48218">MTHLPFRDAVRSLNFQKLAVDLGNTEVAKLSLASPVSQVFKYETQAENALNSLKAFKRYQHHEIFSNPVSLVSENTVNIREKFITNLDKPSKDNRLCLLGERFSGKSTLVAQANALALSKYKNDAVLLYIPDPENIVNGTSDYIFNKKLDKYQQTMFTKRWIIKLREANAEVFKKMPLSRDAKFVTKKTEYNLKKDVDTVYDYISKDFNFGKPASLNSFQFFIEELIHHSSNFPVLVSIDNINALTSRSLTRYFHPNFNPIHLNEFEMGHFITQVISGEINFAKGGVLLAETSGSAETKTLPVGLGLIEHDPYWKSKVCDIRIANAFLANGGVKNYQVAEFTQDETRNLLEFYDKAGALQIRPYPTNDKLKSAQEIIQERTDMRNHIAPKIDRDAEFDRIVRNAFTVSSGRPGYIVQDVKLSY</sequence>
<dbReference type="InterPro" id="IPR019368">
    <property type="entry name" value="Ribosomal_mS29"/>
</dbReference>
<dbReference type="STRING" id="984485.A0A1E4RBP6"/>
<name>A0A1E4RBP6_9ASCO</name>
<dbReference type="Pfam" id="PF10236">
    <property type="entry name" value="DAP3"/>
    <property type="match status" value="1"/>
</dbReference>
<evidence type="ECO:0000256" key="4">
    <source>
        <dbReference type="ARBA" id="ARBA00022980"/>
    </source>
</evidence>
<dbReference type="InterPro" id="IPR017082">
    <property type="entry name" value="Ribosomal_mS29_fun"/>
</dbReference>
<evidence type="ECO:0000256" key="2">
    <source>
        <dbReference type="ARBA" id="ARBA00009863"/>
    </source>
</evidence>
<proteinExistence type="inferred from homology"/>
<keyword evidence="5" id="KW-0496">Mitochondrion</keyword>
<dbReference type="PANTHER" id="PTHR12810:SF0">
    <property type="entry name" value="SMALL RIBOSOMAL SUBUNIT PROTEIN MS29"/>
    <property type="match status" value="1"/>
</dbReference>
<dbReference type="PANTHER" id="PTHR12810">
    <property type="entry name" value="MITOCHONDRIAL 28S RIBOSOMAL PROTEIN S29"/>
    <property type="match status" value="1"/>
</dbReference>
<keyword evidence="3" id="KW-0809">Transit peptide</keyword>